<name>A0A481YSJ6_9VIRU</name>
<protein>
    <submittedName>
        <fullName evidence="1">Uncharacterized protein</fullName>
    </submittedName>
</protein>
<dbReference type="EMBL" id="MK500327">
    <property type="protein sequence ID" value="QBK85725.1"/>
    <property type="molecule type" value="Genomic_DNA"/>
</dbReference>
<organism evidence="1">
    <name type="scientific">Marseillevirus LCMAC101</name>
    <dbReference type="NCBI Taxonomy" id="2506602"/>
    <lineage>
        <taxon>Viruses</taxon>
        <taxon>Varidnaviria</taxon>
        <taxon>Bamfordvirae</taxon>
        <taxon>Nucleocytoviricota</taxon>
        <taxon>Megaviricetes</taxon>
        <taxon>Pimascovirales</taxon>
        <taxon>Pimascovirales incertae sedis</taxon>
        <taxon>Marseilleviridae</taxon>
    </lineage>
</organism>
<sequence length="127" mass="14692">MPKITVIITLIDRDIGDPIDHLELAYEIKIRGIGDFMYYDNADMCLEAFRDFASGMENVHPDTRVTKKHFVFLQEECYKFKIKKKYLIGPLHDAIDEAVELGYFGEEEKNAARRCIKGASRDEVTNK</sequence>
<reference evidence="1" key="1">
    <citation type="journal article" date="2019" name="MBio">
        <title>Virus Genomes from Deep Sea Sediments Expand the Ocean Megavirome and Support Independent Origins of Viral Gigantism.</title>
        <authorList>
            <person name="Backstrom D."/>
            <person name="Yutin N."/>
            <person name="Jorgensen S.L."/>
            <person name="Dharamshi J."/>
            <person name="Homa F."/>
            <person name="Zaremba-Niedwiedzka K."/>
            <person name="Spang A."/>
            <person name="Wolf Y.I."/>
            <person name="Koonin E.V."/>
            <person name="Ettema T.J."/>
        </authorList>
    </citation>
    <scope>NUCLEOTIDE SEQUENCE</scope>
</reference>
<gene>
    <name evidence="1" type="ORF">LCMAC101_03200</name>
</gene>
<accession>A0A481YSJ6</accession>
<evidence type="ECO:0000313" key="1">
    <source>
        <dbReference type="EMBL" id="QBK85725.1"/>
    </source>
</evidence>
<proteinExistence type="predicted"/>